<reference evidence="2" key="1">
    <citation type="submission" date="2024-02" db="EMBL/GenBank/DDBJ databases">
        <authorList>
            <consortium name="ELIXIR-Norway"/>
            <consortium name="Elixir Norway"/>
        </authorList>
    </citation>
    <scope>NUCLEOTIDE SEQUENCE</scope>
</reference>
<dbReference type="SMART" id="SM00271">
    <property type="entry name" value="DnaJ"/>
    <property type="match status" value="1"/>
</dbReference>
<feature type="domain" description="J" evidence="1">
    <location>
        <begin position="72"/>
        <end position="135"/>
    </location>
</feature>
<dbReference type="PRINTS" id="PR00625">
    <property type="entry name" value="JDOMAIN"/>
</dbReference>
<dbReference type="InterPro" id="IPR001623">
    <property type="entry name" value="DnaJ_domain"/>
</dbReference>
<name>A0ABP0V5V6_9BRYO</name>
<organism evidence="2 3">
    <name type="scientific">Sphagnum troendelagicum</name>
    <dbReference type="NCBI Taxonomy" id="128251"/>
    <lineage>
        <taxon>Eukaryota</taxon>
        <taxon>Viridiplantae</taxon>
        <taxon>Streptophyta</taxon>
        <taxon>Embryophyta</taxon>
        <taxon>Bryophyta</taxon>
        <taxon>Sphagnophytina</taxon>
        <taxon>Sphagnopsida</taxon>
        <taxon>Sphagnales</taxon>
        <taxon>Sphagnaceae</taxon>
        <taxon>Sphagnum</taxon>
    </lineage>
</organism>
<dbReference type="EMBL" id="OZ019901">
    <property type="protein sequence ID" value="CAK9237798.1"/>
    <property type="molecule type" value="Genomic_DNA"/>
</dbReference>
<dbReference type="InterPro" id="IPR036869">
    <property type="entry name" value="J_dom_sf"/>
</dbReference>
<evidence type="ECO:0000313" key="2">
    <source>
        <dbReference type="EMBL" id="CAK9237798.1"/>
    </source>
</evidence>
<dbReference type="InterPro" id="IPR050817">
    <property type="entry name" value="DjlA_DnaK_co-chaperone"/>
</dbReference>
<dbReference type="Proteomes" id="UP001497512">
    <property type="component" value="Chromosome 9"/>
</dbReference>
<gene>
    <name evidence="2" type="ORF">CSSPTR1EN2_LOCUS23883</name>
</gene>
<dbReference type="Gene3D" id="1.10.287.110">
    <property type="entry name" value="DnaJ domain"/>
    <property type="match status" value="1"/>
</dbReference>
<proteinExistence type="predicted"/>
<dbReference type="CDD" id="cd06257">
    <property type="entry name" value="DnaJ"/>
    <property type="match status" value="1"/>
</dbReference>
<protein>
    <recommendedName>
        <fullName evidence="1">J domain-containing protein</fullName>
    </recommendedName>
</protein>
<keyword evidence="3" id="KW-1185">Reference proteome</keyword>
<evidence type="ECO:0000259" key="1">
    <source>
        <dbReference type="PROSITE" id="PS50076"/>
    </source>
</evidence>
<dbReference type="PROSITE" id="PS50076">
    <property type="entry name" value="DNAJ_2"/>
    <property type="match status" value="1"/>
</dbReference>
<dbReference type="SUPFAM" id="SSF46565">
    <property type="entry name" value="Chaperone J-domain"/>
    <property type="match status" value="1"/>
</dbReference>
<sequence>MAYRVASSMMTGSSKSVPIHHSGSSFHGDSLLCSSPKACGLGSSPKTKLGQQGVMAMAYTTEGGGGASSVKDHYATLGVSPGASMHEIKNAYRRLALQHHPDVCDGDNCTLNFQQINKAYESLLRNSTLQFGEFEDDLSDNLEGFMGVGDDSWQDWEEWMGWEGAGTRDYSSHINV</sequence>
<evidence type="ECO:0000313" key="3">
    <source>
        <dbReference type="Proteomes" id="UP001497512"/>
    </source>
</evidence>
<accession>A0ABP0V5V6</accession>
<dbReference type="Pfam" id="PF00226">
    <property type="entry name" value="DnaJ"/>
    <property type="match status" value="1"/>
</dbReference>
<dbReference type="PANTHER" id="PTHR24074">
    <property type="entry name" value="CO-CHAPERONE PROTEIN DJLA"/>
    <property type="match status" value="1"/>
</dbReference>